<evidence type="ECO:0000313" key="3">
    <source>
        <dbReference type="Proteomes" id="UP000178370"/>
    </source>
</evidence>
<dbReference type="Pfam" id="PF02450">
    <property type="entry name" value="LCAT"/>
    <property type="match status" value="1"/>
</dbReference>
<reference evidence="2 3" key="1">
    <citation type="journal article" date="2016" name="Nat. Commun.">
        <title>Thousands of microbial genomes shed light on interconnected biogeochemical processes in an aquifer system.</title>
        <authorList>
            <person name="Anantharaman K."/>
            <person name="Brown C.T."/>
            <person name="Hug L.A."/>
            <person name="Sharon I."/>
            <person name="Castelle C.J."/>
            <person name="Probst A.J."/>
            <person name="Thomas B.C."/>
            <person name="Singh A."/>
            <person name="Wilkins M.J."/>
            <person name="Karaoz U."/>
            <person name="Brodie E.L."/>
            <person name="Williams K.H."/>
            <person name="Hubbard S.S."/>
            <person name="Banfield J.F."/>
        </authorList>
    </citation>
    <scope>NUCLEOTIDE SEQUENCE [LARGE SCALE GENOMIC DNA]</scope>
</reference>
<dbReference type="InterPro" id="IPR029058">
    <property type="entry name" value="AB_hydrolase_fold"/>
</dbReference>
<dbReference type="GO" id="GO:0006629">
    <property type="term" value="P:lipid metabolic process"/>
    <property type="evidence" value="ECO:0007669"/>
    <property type="project" value="InterPro"/>
</dbReference>
<accession>A0A1F6CKW6</accession>
<dbReference type="GO" id="GO:0008374">
    <property type="term" value="F:O-acyltransferase activity"/>
    <property type="evidence" value="ECO:0007669"/>
    <property type="project" value="InterPro"/>
</dbReference>
<dbReference type="STRING" id="1798482.A2763_00950"/>
<dbReference type="AlphaFoldDB" id="A0A1F6CKW6"/>
<gene>
    <name evidence="2" type="ORF">A2763_00950</name>
</gene>
<dbReference type="PANTHER" id="PTHR11440">
    <property type="entry name" value="LECITHIN-CHOLESTEROL ACYLTRANSFERASE-RELATED"/>
    <property type="match status" value="1"/>
</dbReference>
<proteinExistence type="predicted"/>
<sequence length="708" mass="76631">MTGTSEAIFDRFSLAMAVAAFLLIALPSFAHASSSLVWGDQNGGTPTQIEIFDGGTYAVPLNTPAPAYIVPSLLIFGPVSATLYRIMGPAEAPVREEIASLGFQNPDGDPLVSWPAAGSYELDVAEFGAPILNFEEKLKRWLARLFFADIAYAQFGPSDPTVVETLHFTIEDAASNTLDPVIIIPGILGSAQHNGEWLIDPITHAYDNLIDTLIANGYEKDVTLFPFPYEWRFSNRTTATLLDEKINDIKDVCDCDKVDIVAHSMGGLVARQYIQSDDYDGDIDQLIFLGTPHLGAPNAYLMWEGGEAGTEFKDKLLREVLKIEARKKGYSTLFSYERGLPIPSVQELLPVYGYIKHVGSPNIPTYPNSSWYPNNLFLQELNSAVADLYGSGVTITNFVGQLTESTTIETIRVIAPTTTSATLLWGFGKPQGFPSTGDAGLERGQGDATVPLSSASFVNQDLQIINSEHNELPTKAEGAVFKVLSGQDPTSLITNSHGFFETAKNVLIFQILSPADFVVEAPNGLKVGKDFATGQEFTQIPDAFYSGFGTDDEYVTIPNPLNGLYKVITQGTGSGGVYTIATGLITDATSSEKFFTGQTLPGALTTFHVDVSLNGPSAAIKDIQIVATVGSTKTDINRAFALGWIKSNGIKTSLLTLLTQAQKLKKQSDKIKLYKAMLEILKAAKKSGLINQQGYDLLTADVNWLISH</sequence>
<dbReference type="SUPFAM" id="SSF53474">
    <property type="entry name" value="alpha/beta-Hydrolases"/>
    <property type="match status" value="1"/>
</dbReference>
<organism evidence="2 3">
    <name type="scientific">Candidatus Kaiserbacteria bacterium RIFCSPHIGHO2_01_FULL_54_36</name>
    <dbReference type="NCBI Taxonomy" id="1798482"/>
    <lineage>
        <taxon>Bacteria</taxon>
        <taxon>Candidatus Kaiseribacteriota</taxon>
    </lineage>
</organism>
<protein>
    <recommendedName>
        <fullName evidence="4">PGAP1 family protein</fullName>
    </recommendedName>
</protein>
<evidence type="ECO:0000313" key="2">
    <source>
        <dbReference type="EMBL" id="OGG49512.1"/>
    </source>
</evidence>
<dbReference type="Proteomes" id="UP000178370">
    <property type="component" value="Unassembled WGS sequence"/>
</dbReference>
<dbReference type="EMBL" id="MFKV01000030">
    <property type="protein sequence ID" value="OGG49512.1"/>
    <property type="molecule type" value="Genomic_DNA"/>
</dbReference>
<keyword evidence="1" id="KW-0732">Signal</keyword>
<evidence type="ECO:0000256" key="1">
    <source>
        <dbReference type="SAM" id="SignalP"/>
    </source>
</evidence>
<evidence type="ECO:0008006" key="4">
    <source>
        <dbReference type="Google" id="ProtNLM"/>
    </source>
</evidence>
<feature type="chain" id="PRO_5009523417" description="PGAP1 family protein" evidence="1">
    <location>
        <begin position="33"/>
        <end position="708"/>
    </location>
</feature>
<comment type="caution">
    <text evidence="2">The sequence shown here is derived from an EMBL/GenBank/DDBJ whole genome shotgun (WGS) entry which is preliminary data.</text>
</comment>
<name>A0A1F6CKW6_9BACT</name>
<dbReference type="InterPro" id="IPR003386">
    <property type="entry name" value="LACT/PDAT_acylTrfase"/>
</dbReference>
<feature type="signal peptide" evidence="1">
    <location>
        <begin position="1"/>
        <end position="32"/>
    </location>
</feature>
<dbReference type="Gene3D" id="3.40.50.1820">
    <property type="entry name" value="alpha/beta hydrolase"/>
    <property type="match status" value="1"/>
</dbReference>